<evidence type="ECO:0000259" key="3">
    <source>
        <dbReference type="Pfam" id="PF19403"/>
    </source>
</evidence>
<feature type="signal peptide" evidence="2">
    <location>
        <begin position="1"/>
        <end position="27"/>
    </location>
</feature>
<gene>
    <name evidence="4" type="ORF">K1Y72_32800</name>
</gene>
<dbReference type="EMBL" id="JAIBOA010000031">
    <property type="protein sequence ID" value="MBW8487183.1"/>
    <property type="molecule type" value="Genomic_DNA"/>
</dbReference>
<evidence type="ECO:0000256" key="1">
    <source>
        <dbReference type="SAM" id="Phobius"/>
    </source>
</evidence>
<sequence>MSFLQRAAAPGLLACLALPCAAGPAAAASGGAPAHEQVPARLTLVKRVVNGGEGRAAPGDWTLSAARSAPADAVAAPAAASAAAPAIAGASGTPQVTGRAVEAGAAYRLAQSGGPSGYRLEAPDCRTRAGDPVPVRHGAVVPARGQDVVCVFVAVDDAGARGPLLPLSALQLAVLSAVAGTALSVGIGAGVYRRRPRP</sequence>
<name>A0ABS7G398_9ACTN</name>
<evidence type="ECO:0000256" key="2">
    <source>
        <dbReference type="SAM" id="SignalP"/>
    </source>
</evidence>
<keyword evidence="5" id="KW-1185">Reference proteome</keyword>
<comment type="caution">
    <text evidence="4">The sequence shown here is derived from an EMBL/GenBank/DDBJ whole genome shotgun (WGS) entry which is preliminary data.</text>
</comment>
<keyword evidence="2" id="KW-0732">Signal</keyword>
<keyword evidence="1" id="KW-1133">Transmembrane helix</keyword>
<protein>
    <recommendedName>
        <fullName evidence="3">SpaA-like prealbumin fold domain-containing protein</fullName>
    </recommendedName>
</protein>
<feature type="domain" description="SpaA-like prealbumin fold" evidence="3">
    <location>
        <begin position="39"/>
        <end position="151"/>
    </location>
</feature>
<accession>A0ABS7G398</accession>
<proteinExistence type="predicted"/>
<evidence type="ECO:0000313" key="4">
    <source>
        <dbReference type="EMBL" id="MBW8487183.1"/>
    </source>
</evidence>
<dbReference type="InterPro" id="IPR045826">
    <property type="entry name" value="SpaA_PFL_dom_2"/>
</dbReference>
<keyword evidence="1" id="KW-0472">Membrane</keyword>
<feature type="transmembrane region" description="Helical" evidence="1">
    <location>
        <begin position="169"/>
        <end position="192"/>
    </location>
</feature>
<keyword evidence="1" id="KW-0812">Transmembrane</keyword>
<dbReference type="Proteomes" id="UP000774570">
    <property type="component" value="Unassembled WGS sequence"/>
</dbReference>
<dbReference type="RefSeq" id="WP_220170424.1">
    <property type="nucleotide sequence ID" value="NZ_JAIBOA010000031.1"/>
</dbReference>
<dbReference type="Pfam" id="PF19403">
    <property type="entry name" value="SpaA_2"/>
    <property type="match status" value="1"/>
</dbReference>
<evidence type="ECO:0000313" key="5">
    <source>
        <dbReference type="Proteomes" id="UP000774570"/>
    </source>
</evidence>
<feature type="chain" id="PRO_5045324943" description="SpaA-like prealbumin fold domain-containing protein" evidence="2">
    <location>
        <begin position="28"/>
        <end position="198"/>
    </location>
</feature>
<organism evidence="4 5">
    <name type="scientific">Actinomadura parmotrematis</name>
    <dbReference type="NCBI Taxonomy" id="2864039"/>
    <lineage>
        <taxon>Bacteria</taxon>
        <taxon>Bacillati</taxon>
        <taxon>Actinomycetota</taxon>
        <taxon>Actinomycetes</taxon>
        <taxon>Streptosporangiales</taxon>
        <taxon>Thermomonosporaceae</taxon>
        <taxon>Actinomadura</taxon>
    </lineage>
</organism>
<reference evidence="4 5" key="1">
    <citation type="submission" date="2021-07" db="EMBL/GenBank/DDBJ databases">
        <title>Actinomadura sp. PM05-2 isolated from lichen.</title>
        <authorList>
            <person name="Somphong A."/>
            <person name="Phongsopitanun W."/>
            <person name="Tanasupawat S."/>
            <person name="Peongsungnone V."/>
        </authorList>
    </citation>
    <scope>NUCLEOTIDE SEQUENCE [LARGE SCALE GENOMIC DNA]</scope>
    <source>
        <strain evidence="4 5">PM05-2</strain>
    </source>
</reference>